<keyword evidence="3" id="KW-1185">Reference proteome</keyword>
<evidence type="ECO:0000259" key="1">
    <source>
        <dbReference type="Pfam" id="PF16488"/>
    </source>
</evidence>
<dbReference type="Proteomes" id="UP000886595">
    <property type="component" value="Unassembled WGS sequence"/>
</dbReference>
<proteinExistence type="predicted"/>
<feature type="domain" description="Argonaute linker 2" evidence="1">
    <location>
        <begin position="41"/>
        <end position="78"/>
    </location>
</feature>
<dbReference type="OrthoDB" id="1728125at2759"/>
<comment type="caution">
    <text evidence="2">The sequence shown here is derived from an EMBL/GenBank/DDBJ whole genome shotgun (WGS) entry which is preliminary data.</text>
</comment>
<organism evidence="2 3">
    <name type="scientific">Brassica carinata</name>
    <name type="common">Ethiopian mustard</name>
    <name type="synonym">Abyssinian cabbage</name>
    <dbReference type="NCBI Taxonomy" id="52824"/>
    <lineage>
        <taxon>Eukaryota</taxon>
        <taxon>Viridiplantae</taxon>
        <taxon>Streptophyta</taxon>
        <taxon>Embryophyta</taxon>
        <taxon>Tracheophyta</taxon>
        <taxon>Spermatophyta</taxon>
        <taxon>Magnoliopsida</taxon>
        <taxon>eudicotyledons</taxon>
        <taxon>Gunneridae</taxon>
        <taxon>Pentapetalae</taxon>
        <taxon>rosids</taxon>
        <taxon>malvids</taxon>
        <taxon>Brassicales</taxon>
        <taxon>Brassicaceae</taxon>
        <taxon>Brassiceae</taxon>
        <taxon>Brassica</taxon>
    </lineage>
</organism>
<dbReference type="AlphaFoldDB" id="A0A8X7V865"/>
<dbReference type="EMBL" id="JAAMPC010000006">
    <property type="protein sequence ID" value="KAG2305999.1"/>
    <property type="molecule type" value="Genomic_DNA"/>
</dbReference>
<evidence type="ECO:0000313" key="3">
    <source>
        <dbReference type="Proteomes" id="UP000886595"/>
    </source>
</evidence>
<dbReference type="InterPro" id="IPR032472">
    <property type="entry name" value="ArgoL2"/>
</dbReference>
<name>A0A8X7V865_BRACI</name>
<protein>
    <recommendedName>
        <fullName evidence="1">Argonaute linker 2 domain-containing protein</fullName>
    </recommendedName>
</protein>
<accession>A0A8X7V865</accession>
<gene>
    <name evidence="2" type="ORF">Bca52824_025747</name>
</gene>
<reference evidence="2 3" key="1">
    <citation type="submission" date="2020-02" db="EMBL/GenBank/DDBJ databases">
        <authorList>
            <person name="Ma Q."/>
            <person name="Huang Y."/>
            <person name="Song X."/>
            <person name="Pei D."/>
        </authorList>
    </citation>
    <scope>NUCLEOTIDE SEQUENCE [LARGE SCALE GENOMIC DNA]</scope>
    <source>
        <strain evidence="2">Sxm20200214</strain>
        <tissue evidence="2">Leaf</tissue>
    </source>
</reference>
<dbReference type="Pfam" id="PF16488">
    <property type="entry name" value="ArgoL2"/>
    <property type="match status" value="1"/>
</dbReference>
<evidence type="ECO:0000313" key="2">
    <source>
        <dbReference type="EMBL" id="KAG2305999.1"/>
    </source>
</evidence>
<sequence length="108" mass="12583">MCSSFSKCLYDSVFRGQFWFFICCLVSELINHLQVQHCELGLKNSNYNADLVLQESGVSIGTNFTQVEGRILQEPKLRVGNGEDFQPYNRRWNFNNRFDRLCLFSSVD</sequence>